<keyword evidence="2 4" id="KW-0378">Hydrolase</keyword>
<evidence type="ECO:0000256" key="1">
    <source>
        <dbReference type="ARBA" id="ARBA00006745"/>
    </source>
</evidence>
<dbReference type="EMBL" id="LPXO01000002">
    <property type="protein sequence ID" value="KUF11972.1"/>
    <property type="molecule type" value="Genomic_DNA"/>
</dbReference>
<gene>
    <name evidence="4" type="ORF">AVJ23_05185</name>
</gene>
<proteinExistence type="inferred from homology"/>
<dbReference type="GO" id="GO:0016810">
    <property type="term" value="F:hydrolase activity, acting on carbon-nitrogen (but not peptide) bonds"/>
    <property type="evidence" value="ECO:0007669"/>
    <property type="project" value="InterPro"/>
</dbReference>
<dbReference type="CDD" id="cd01298">
    <property type="entry name" value="ATZ_TRZ_like"/>
    <property type="match status" value="1"/>
</dbReference>
<dbReference type="Gene3D" id="2.30.40.10">
    <property type="entry name" value="Urease, subunit C, domain 1"/>
    <property type="match status" value="1"/>
</dbReference>
<evidence type="ECO:0000313" key="5">
    <source>
        <dbReference type="Proteomes" id="UP000054396"/>
    </source>
</evidence>
<dbReference type="OrthoDB" id="9796020at2"/>
<dbReference type="InterPro" id="IPR011059">
    <property type="entry name" value="Metal-dep_hydrolase_composite"/>
</dbReference>
<dbReference type="STRING" id="1685382.AVJ23_05185"/>
<dbReference type="SUPFAM" id="SSF51556">
    <property type="entry name" value="Metallo-dependent hydrolases"/>
    <property type="match status" value="1"/>
</dbReference>
<dbReference type="PANTHER" id="PTHR43794">
    <property type="entry name" value="AMINOHYDROLASE SSNA-RELATED"/>
    <property type="match status" value="1"/>
</dbReference>
<accession>A0A0W7WN92</accession>
<name>A0A0W7WN92_9RHOB</name>
<dbReference type="Gene3D" id="3.20.20.140">
    <property type="entry name" value="Metal-dependent hydrolases"/>
    <property type="match status" value="1"/>
</dbReference>
<evidence type="ECO:0000259" key="3">
    <source>
        <dbReference type="Pfam" id="PF01979"/>
    </source>
</evidence>
<dbReference type="Proteomes" id="UP000054396">
    <property type="component" value="Unassembled WGS sequence"/>
</dbReference>
<dbReference type="PANTHER" id="PTHR43794:SF11">
    <property type="entry name" value="AMIDOHYDROLASE-RELATED DOMAIN-CONTAINING PROTEIN"/>
    <property type="match status" value="1"/>
</dbReference>
<dbReference type="RefSeq" id="WP_058861090.1">
    <property type="nucleotide sequence ID" value="NZ_LPXO01000002.1"/>
</dbReference>
<evidence type="ECO:0000313" key="4">
    <source>
        <dbReference type="EMBL" id="KUF11972.1"/>
    </source>
</evidence>
<comment type="similarity">
    <text evidence="1">Belongs to the metallo-dependent hydrolases superfamily. ATZ/TRZ family.</text>
</comment>
<dbReference type="Pfam" id="PF01979">
    <property type="entry name" value="Amidohydro_1"/>
    <property type="match status" value="1"/>
</dbReference>
<keyword evidence="5" id="KW-1185">Reference proteome</keyword>
<reference evidence="4 5" key="1">
    <citation type="submission" date="2015-12" db="EMBL/GenBank/DDBJ databases">
        <authorList>
            <person name="Shamseldin A."/>
            <person name="Moawad H."/>
            <person name="Abd El-Rahim W.M."/>
            <person name="Sadowsky M.J."/>
        </authorList>
    </citation>
    <scope>NUCLEOTIDE SEQUENCE [LARGE SCALE GENOMIC DNA]</scope>
    <source>
        <strain evidence="4 5">SJ5A-1</strain>
    </source>
</reference>
<dbReference type="InterPro" id="IPR006680">
    <property type="entry name" value="Amidohydro-rel"/>
</dbReference>
<dbReference type="InterPro" id="IPR050287">
    <property type="entry name" value="MTA/SAH_deaminase"/>
</dbReference>
<sequence>MSLLVTNIAHGWTGDADGTRLSGAIRIADGLIVETGALTPRPGEEVLDASGCVVAPGLVNTHHHLFQSVLKGVPAGMDVALDRWLAEVPYRYWPRLDEEALRVSARIGLAELALSGATTVCDHHYVYSDRYDYDPSQVLVEEAARMGLRFVLARGGMTRGRAFDGADMPPPPVESLGTFLDGLRDAASRWHDPSNRAMTRVACAPTTPNFNFTPGELVEIAQEARHLGLRLHAHLSENTGYAAQTLKAFGQRPVPWLAGQGWLGPDVWFAHLVDLDAAEIALLAESGTGMAHCPQANARLGSGIAPAPTLHAGGAPVSLAVDGAGANEAADMGGALYAAFTLHRARGGVGAVDAATVLHWATMGGARVLGLPGLGRIAPGMAADLVLFDLSAPRHLGLHDPALAPVITGAAPVRHSLVAGRPVVRDGQIPGLDLSALGRDAARVTARLARQPEAEPA</sequence>
<dbReference type="SUPFAM" id="SSF51338">
    <property type="entry name" value="Composite domain of metallo-dependent hydrolases"/>
    <property type="match status" value="1"/>
</dbReference>
<organism evidence="4 5">
    <name type="scientific">Pseudoponticoccus marisrubri</name>
    <dbReference type="NCBI Taxonomy" id="1685382"/>
    <lineage>
        <taxon>Bacteria</taxon>
        <taxon>Pseudomonadati</taxon>
        <taxon>Pseudomonadota</taxon>
        <taxon>Alphaproteobacteria</taxon>
        <taxon>Rhodobacterales</taxon>
        <taxon>Roseobacteraceae</taxon>
        <taxon>Pseudoponticoccus</taxon>
    </lineage>
</organism>
<feature type="domain" description="Amidohydrolase-related" evidence="3">
    <location>
        <begin position="53"/>
        <end position="421"/>
    </location>
</feature>
<evidence type="ECO:0000256" key="2">
    <source>
        <dbReference type="ARBA" id="ARBA00022801"/>
    </source>
</evidence>
<dbReference type="InterPro" id="IPR032466">
    <property type="entry name" value="Metal_Hydrolase"/>
</dbReference>
<dbReference type="AlphaFoldDB" id="A0A0W7WN92"/>
<protein>
    <submittedName>
        <fullName evidence="4">Amidohydrolase</fullName>
    </submittedName>
</protein>
<dbReference type="NCBIfam" id="NF009059">
    <property type="entry name" value="PRK12393.1"/>
    <property type="match status" value="1"/>
</dbReference>
<comment type="caution">
    <text evidence="4">The sequence shown here is derived from an EMBL/GenBank/DDBJ whole genome shotgun (WGS) entry which is preliminary data.</text>
</comment>